<evidence type="ECO:0000313" key="2">
    <source>
        <dbReference type="Proteomes" id="UP000824120"/>
    </source>
</evidence>
<dbReference type="AlphaFoldDB" id="A0A9J6AXU9"/>
<evidence type="ECO:0000313" key="1">
    <source>
        <dbReference type="EMBL" id="KAG5629051.1"/>
    </source>
</evidence>
<keyword evidence="2" id="KW-1185">Reference proteome</keyword>
<protein>
    <submittedName>
        <fullName evidence="1">Uncharacterized protein</fullName>
    </submittedName>
</protein>
<dbReference type="EMBL" id="JACXVP010000001">
    <property type="protein sequence ID" value="KAG5629051.1"/>
    <property type="molecule type" value="Genomic_DNA"/>
</dbReference>
<comment type="caution">
    <text evidence="1">The sequence shown here is derived from an EMBL/GenBank/DDBJ whole genome shotgun (WGS) entry which is preliminary data.</text>
</comment>
<accession>A0A9J6AXU9</accession>
<dbReference type="Proteomes" id="UP000824120">
    <property type="component" value="Chromosome 1"/>
</dbReference>
<sequence length="47" mass="5729">MNRHFLRSSRRRRLFSKISIYHHVFDRILLHSLFGIVPSEHLLLDTI</sequence>
<gene>
    <name evidence="1" type="ORF">H5410_000768</name>
</gene>
<name>A0A9J6AXU9_SOLCO</name>
<proteinExistence type="predicted"/>
<organism evidence="1 2">
    <name type="scientific">Solanum commersonii</name>
    <name type="common">Commerson's wild potato</name>
    <name type="synonym">Commerson's nightshade</name>
    <dbReference type="NCBI Taxonomy" id="4109"/>
    <lineage>
        <taxon>Eukaryota</taxon>
        <taxon>Viridiplantae</taxon>
        <taxon>Streptophyta</taxon>
        <taxon>Embryophyta</taxon>
        <taxon>Tracheophyta</taxon>
        <taxon>Spermatophyta</taxon>
        <taxon>Magnoliopsida</taxon>
        <taxon>eudicotyledons</taxon>
        <taxon>Gunneridae</taxon>
        <taxon>Pentapetalae</taxon>
        <taxon>asterids</taxon>
        <taxon>lamiids</taxon>
        <taxon>Solanales</taxon>
        <taxon>Solanaceae</taxon>
        <taxon>Solanoideae</taxon>
        <taxon>Solaneae</taxon>
        <taxon>Solanum</taxon>
    </lineage>
</organism>
<reference evidence="1 2" key="1">
    <citation type="submission" date="2020-09" db="EMBL/GenBank/DDBJ databases">
        <title>De no assembly of potato wild relative species, Solanum commersonii.</title>
        <authorList>
            <person name="Cho K."/>
        </authorList>
    </citation>
    <scope>NUCLEOTIDE SEQUENCE [LARGE SCALE GENOMIC DNA]</scope>
    <source>
        <strain evidence="1">LZ3.2</strain>
        <tissue evidence="1">Leaf</tissue>
    </source>
</reference>